<dbReference type="Gene3D" id="3.80.10.10">
    <property type="entry name" value="Ribonuclease Inhibitor"/>
    <property type="match status" value="2"/>
</dbReference>
<evidence type="ECO:0000256" key="8">
    <source>
        <dbReference type="ARBA" id="ARBA00022989"/>
    </source>
</evidence>
<evidence type="ECO:0000256" key="1">
    <source>
        <dbReference type="ARBA" id="ARBA00004236"/>
    </source>
</evidence>
<dbReference type="InterPro" id="IPR003591">
    <property type="entry name" value="Leu-rich_rpt_typical-subtyp"/>
</dbReference>
<evidence type="ECO:0000256" key="10">
    <source>
        <dbReference type="ARBA" id="ARBA00023170"/>
    </source>
</evidence>
<keyword evidence="4" id="KW-0433">Leucine-rich repeat</keyword>
<keyword evidence="11" id="KW-0325">Glycoprotein</keyword>
<evidence type="ECO:0000256" key="14">
    <source>
        <dbReference type="SAM" id="Phobius"/>
    </source>
</evidence>
<dbReference type="Proteomes" id="UP000886520">
    <property type="component" value="Chromosome 9"/>
</dbReference>
<dbReference type="Pfam" id="PF00560">
    <property type="entry name" value="LRR_1"/>
    <property type="match status" value="1"/>
</dbReference>
<dbReference type="SUPFAM" id="SSF52058">
    <property type="entry name" value="L domain-like"/>
    <property type="match status" value="1"/>
</dbReference>
<evidence type="ECO:0000256" key="11">
    <source>
        <dbReference type="ARBA" id="ARBA00023180"/>
    </source>
</evidence>
<keyword evidence="17" id="KW-1185">Reference proteome</keyword>
<evidence type="ECO:0000256" key="5">
    <source>
        <dbReference type="ARBA" id="ARBA00022692"/>
    </source>
</evidence>
<dbReference type="PANTHER" id="PTHR48052:SF33">
    <property type="entry name" value="OS01G0623000 PROTEIN"/>
    <property type="match status" value="1"/>
</dbReference>
<feature type="signal peptide" evidence="15">
    <location>
        <begin position="1"/>
        <end position="27"/>
    </location>
</feature>
<evidence type="ECO:0000313" key="16">
    <source>
        <dbReference type="EMBL" id="KAI5075815.1"/>
    </source>
</evidence>
<evidence type="ECO:0000256" key="9">
    <source>
        <dbReference type="ARBA" id="ARBA00023136"/>
    </source>
</evidence>
<dbReference type="Pfam" id="PF13855">
    <property type="entry name" value="LRR_8"/>
    <property type="match status" value="1"/>
</dbReference>
<feature type="compositionally biased region" description="Polar residues" evidence="13">
    <location>
        <begin position="50"/>
        <end position="61"/>
    </location>
</feature>
<dbReference type="PROSITE" id="PS51450">
    <property type="entry name" value="LRR"/>
    <property type="match status" value="1"/>
</dbReference>
<keyword evidence="10" id="KW-0675">Receptor</keyword>
<protein>
    <submittedName>
        <fullName evidence="16">Uncharacterized protein</fullName>
    </submittedName>
</protein>
<evidence type="ECO:0000256" key="7">
    <source>
        <dbReference type="ARBA" id="ARBA00022737"/>
    </source>
</evidence>
<dbReference type="InterPro" id="IPR032675">
    <property type="entry name" value="LRR_dom_sf"/>
</dbReference>
<accession>A0A9D4UXV7</accession>
<name>A0A9D4UXV7_ADICA</name>
<feature type="region of interest" description="Disordered" evidence="13">
    <location>
        <begin position="34"/>
        <end position="64"/>
    </location>
</feature>
<dbReference type="SMART" id="SM00369">
    <property type="entry name" value="LRR_TYP"/>
    <property type="match status" value="3"/>
</dbReference>
<evidence type="ECO:0000256" key="12">
    <source>
        <dbReference type="ARBA" id="ARBA00037847"/>
    </source>
</evidence>
<comment type="subcellular location">
    <subcellularLocation>
        <location evidence="1">Cell membrane</location>
    </subcellularLocation>
    <subcellularLocation>
        <location evidence="12">Endomembrane system</location>
        <topology evidence="12">Single-pass membrane protein</topology>
    </subcellularLocation>
</comment>
<evidence type="ECO:0000256" key="4">
    <source>
        <dbReference type="ARBA" id="ARBA00022614"/>
    </source>
</evidence>
<dbReference type="InterPro" id="IPR001611">
    <property type="entry name" value="Leu-rich_rpt"/>
</dbReference>
<evidence type="ECO:0000256" key="6">
    <source>
        <dbReference type="ARBA" id="ARBA00022729"/>
    </source>
</evidence>
<keyword evidence="8 14" id="KW-1133">Transmembrane helix</keyword>
<organism evidence="16 17">
    <name type="scientific">Adiantum capillus-veneris</name>
    <name type="common">Maidenhair fern</name>
    <dbReference type="NCBI Taxonomy" id="13818"/>
    <lineage>
        <taxon>Eukaryota</taxon>
        <taxon>Viridiplantae</taxon>
        <taxon>Streptophyta</taxon>
        <taxon>Embryophyta</taxon>
        <taxon>Tracheophyta</taxon>
        <taxon>Polypodiopsida</taxon>
        <taxon>Polypodiidae</taxon>
        <taxon>Polypodiales</taxon>
        <taxon>Pteridineae</taxon>
        <taxon>Pteridaceae</taxon>
        <taxon>Vittarioideae</taxon>
        <taxon>Adiantum</taxon>
    </lineage>
</organism>
<evidence type="ECO:0000256" key="13">
    <source>
        <dbReference type="SAM" id="MobiDB-lite"/>
    </source>
</evidence>
<evidence type="ECO:0000256" key="2">
    <source>
        <dbReference type="ARBA" id="ARBA00009592"/>
    </source>
</evidence>
<reference evidence="16" key="1">
    <citation type="submission" date="2021-01" db="EMBL/GenBank/DDBJ databases">
        <title>Adiantum capillus-veneris genome.</title>
        <authorList>
            <person name="Fang Y."/>
            <person name="Liao Q."/>
        </authorList>
    </citation>
    <scope>NUCLEOTIDE SEQUENCE</scope>
    <source>
        <strain evidence="16">H3</strain>
        <tissue evidence="16">Leaf</tissue>
    </source>
</reference>
<keyword evidence="5 14" id="KW-0812">Transmembrane</keyword>
<dbReference type="EMBL" id="JABFUD020000009">
    <property type="protein sequence ID" value="KAI5075815.1"/>
    <property type="molecule type" value="Genomic_DNA"/>
</dbReference>
<dbReference type="OrthoDB" id="676979at2759"/>
<gene>
    <name evidence="16" type="ORF">GOP47_0009891</name>
</gene>
<keyword evidence="7" id="KW-0677">Repeat</keyword>
<evidence type="ECO:0000256" key="15">
    <source>
        <dbReference type="SAM" id="SignalP"/>
    </source>
</evidence>
<keyword evidence="9 14" id="KW-0472">Membrane</keyword>
<feature type="chain" id="PRO_5039149986" evidence="15">
    <location>
        <begin position="28"/>
        <end position="461"/>
    </location>
</feature>
<comment type="caution">
    <text evidence="16">The sequence shown here is derived from an EMBL/GenBank/DDBJ whole genome shotgun (WGS) entry which is preliminary data.</text>
</comment>
<comment type="similarity">
    <text evidence="2">Belongs to the RLP family.</text>
</comment>
<dbReference type="FunFam" id="3.80.10.10:FF:000111">
    <property type="entry name" value="LRR receptor-like serine/threonine-protein kinase ERECTA"/>
    <property type="match status" value="1"/>
</dbReference>
<dbReference type="PANTHER" id="PTHR48052">
    <property type="entry name" value="UNNAMED PRODUCT"/>
    <property type="match status" value="1"/>
</dbReference>
<dbReference type="PRINTS" id="PR00019">
    <property type="entry name" value="LEURICHRPT"/>
</dbReference>
<dbReference type="GO" id="GO:0005886">
    <property type="term" value="C:plasma membrane"/>
    <property type="evidence" value="ECO:0007669"/>
    <property type="project" value="UniProtKB-SubCell"/>
</dbReference>
<keyword evidence="6 15" id="KW-0732">Signal</keyword>
<sequence>MQQLVYLLLKVLTYLLIRCSPLTAVEGRHFHHGVMPPTSNPAQLRGGGTSVNISSPTQAPSPQEARLENVNGTLDPSQAQALHSLGIATGPDPCNTESHHTLICDRGVPYRHLLSLHLEYCTEGAILPSSAWLQLSSLQALNFEECPARPFHVPLALAHSLESLTIIASFGRSVSNVMAPPLPGSWLGSFYNLVEISVSDVQVNASGLHAMVSGMKNLQRVSIMHTNLRGVLPSAWPSERVSQLHLSNNELGGHIPPSMAELAELQSLDLSFNGLQGELPEELGTLQNLQYLSLSSNQLSGQIPNLVQNLSSLVYLDLSNNQFSGSIPSFFTNMPNLRYIDMRANKLEGEVPFTESFLQGLNSLKLGGNPGLCYNKSIIVMSVALVEGVMECEREWPAADAPSPFNTAEPDDDDADDTFSAMHIRQRGPNKAIILIALALSCTVGAILTATLLTKRCPSKP</sequence>
<dbReference type="AlphaFoldDB" id="A0A9D4UXV7"/>
<evidence type="ECO:0000313" key="17">
    <source>
        <dbReference type="Proteomes" id="UP000886520"/>
    </source>
</evidence>
<keyword evidence="3" id="KW-1003">Cell membrane</keyword>
<evidence type="ECO:0000256" key="3">
    <source>
        <dbReference type="ARBA" id="ARBA00022475"/>
    </source>
</evidence>
<feature type="transmembrane region" description="Helical" evidence="14">
    <location>
        <begin position="432"/>
        <end position="453"/>
    </location>
</feature>
<proteinExistence type="inferred from homology"/>